<dbReference type="NCBIfam" id="TIGR01313">
    <property type="entry name" value="therm_gnt_kin"/>
    <property type="match status" value="1"/>
</dbReference>
<evidence type="ECO:0000256" key="8">
    <source>
        <dbReference type="ARBA" id="ARBA00023064"/>
    </source>
</evidence>
<keyword evidence="5 10" id="KW-0547">Nucleotide-binding</keyword>
<keyword evidence="8" id="KW-0311">Gluconate utilization</keyword>
<keyword evidence="4 10" id="KW-0808">Transferase</keyword>
<comment type="catalytic activity">
    <reaction evidence="9 10">
        <text>D-gluconate + ATP = 6-phospho-D-gluconate + ADP + H(+)</text>
        <dbReference type="Rhea" id="RHEA:19433"/>
        <dbReference type="ChEBI" id="CHEBI:15378"/>
        <dbReference type="ChEBI" id="CHEBI:18391"/>
        <dbReference type="ChEBI" id="CHEBI:30616"/>
        <dbReference type="ChEBI" id="CHEBI:58759"/>
        <dbReference type="ChEBI" id="CHEBI:456216"/>
        <dbReference type="EC" id="2.7.1.12"/>
    </reaction>
</comment>
<dbReference type="GO" id="GO:0046316">
    <property type="term" value="F:gluconokinase activity"/>
    <property type="evidence" value="ECO:0007669"/>
    <property type="project" value="UniProtKB-EC"/>
</dbReference>
<evidence type="ECO:0000256" key="3">
    <source>
        <dbReference type="ARBA" id="ARBA00012054"/>
    </source>
</evidence>
<evidence type="ECO:0000256" key="5">
    <source>
        <dbReference type="ARBA" id="ARBA00022741"/>
    </source>
</evidence>
<proteinExistence type="inferred from homology"/>
<evidence type="ECO:0000256" key="2">
    <source>
        <dbReference type="ARBA" id="ARBA00008420"/>
    </source>
</evidence>
<dbReference type="CDD" id="cd02021">
    <property type="entry name" value="GntK"/>
    <property type="match status" value="1"/>
</dbReference>
<comment type="pathway">
    <text evidence="1">Carbohydrate acid metabolism.</text>
</comment>
<dbReference type="PANTHER" id="PTHR43442:SF3">
    <property type="entry name" value="GLUCONOKINASE-RELATED"/>
    <property type="match status" value="1"/>
</dbReference>
<dbReference type="EC" id="2.7.1.12" evidence="3 10"/>
<dbReference type="Proteomes" id="UP000295611">
    <property type="component" value="Unassembled WGS sequence"/>
</dbReference>
<sequence>MTSQCLVVMGVCGSGKSEIGSRLAASLGCRFIEGDDFHPQANRDKMHAGTPLNDDDRRDWLLSLAHELAAAREQGESVVLACSALKRRYRDLLRQGDASLRLVYLRATPHQVATRMLARQGHFMPVELVASQFADLEPPQHDERALSCSVDAAPAQIVESIMVALAA</sequence>
<name>A0A4R7B5Q4_9NEIS</name>
<evidence type="ECO:0000256" key="9">
    <source>
        <dbReference type="ARBA" id="ARBA00048090"/>
    </source>
</evidence>
<comment type="caution">
    <text evidence="11">The sequence shown here is derived from an EMBL/GenBank/DDBJ whole genome shotgun (WGS) entry which is preliminary data.</text>
</comment>
<evidence type="ECO:0000313" key="11">
    <source>
        <dbReference type="EMBL" id="TDR79931.1"/>
    </source>
</evidence>
<keyword evidence="12" id="KW-1185">Reference proteome</keyword>
<evidence type="ECO:0000256" key="7">
    <source>
        <dbReference type="ARBA" id="ARBA00022840"/>
    </source>
</evidence>
<dbReference type="Pfam" id="PF13671">
    <property type="entry name" value="AAA_33"/>
    <property type="match status" value="1"/>
</dbReference>
<dbReference type="GO" id="GO:0005737">
    <property type="term" value="C:cytoplasm"/>
    <property type="evidence" value="ECO:0007669"/>
    <property type="project" value="TreeGrafter"/>
</dbReference>
<organism evidence="11 12">
    <name type="scientific">Paludibacterium purpuratum</name>
    <dbReference type="NCBI Taxonomy" id="1144873"/>
    <lineage>
        <taxon>Bacteria</taxon>
        <taxon>Pseudomonadati</taxon>
        <taxon>Pseudomonadota</taxon>
        <taxon>Betaproteobacteria</taxon>
        <taxon>Neisseriales</taxon>
        <taxon>Chromobacteriaceae</taxon>
        <taxon>Paludibacterium</taxon>
    </lineage>
</organism>
<dbReference type="GO" id="GO:0019521">
    <property type="term" value="P:D-gluconate metabolic process"/>
    <property type="evidence" value="ECO:0007669"/>
    <property type="project" value="UniProtKB-KW"/>
</dbReference>
<dbReference type="RefSeq" id="WP_208108269.1">
    <property type="nucleotide sequence ID" value="NZ_SNZP01000006.1"/>
</dbReference>
<gene>
    <name evidence="11" type="ORF">DFP86_10670</name>
</gene>
<keyword evidence="6 10" id="KW-0418">Kinase</keyword>
<reference evidence="11 12" key="1">
    <citation type="submission" date="2019-03" db="EMBL/GenBank/DDBJ databases">
        <title>Genomic Encyclopedia of Type Strains, Phase III (KMG-III): the genomes of soil and plant-associated and newly described type strains.</title>
        <authorList>
            <person name="Whitman W."/>
        </authorList>
    </citation>
    <scope>NUCLEOTIDE SEQUENCE [LARGE SCALE GENOMIC DNA]</scope>
    <source>
        <strain evidence="11 12">CECT 8976</strain>
    </source>
</reference>
<comment type="similarity">
    <text evidence="2 10">Belongs to the gluconokinase GntK/GntV family.</text>
</comment>
<dbReference type="FunFam" id="3.40.50.300:FF:000522">
    <property type="entry name" value="Gluconokinase"/>
    <property type="match status" value="1"/>
</dbReference>
<dbReference type="SUPFAM" id="SSF52540">
    <property type="entry name" value="P-loop containing nucleoside triphosphate hydrolases"/>
    <property type="match status" value="1"/>
</dbReference>
<protein>
    <recommendedName>
        <fullName evidence="3 10">Gluconokinase</fullName>
        <ecNumber evidence="3 10">2.7.1.12</ecNumber>
    </recommendedName>
</protein>
<dbReference type="GO" id="GO:0005524">
    <property type="term" value="F:ATP binding"/>
    <property type="evidence" value="ECO:0007669"/>
    <property type="project" value="UniProtKB-KW"/>
</dbReference>
<evidence type="ECO:0000256" key="10">
    <source>
        <dbReference type="RuleBase" id="RU363066"/>
    </source>
</evidence>
<dbReference type="EMBL" id="SNZP01000006">
    <property type="protein sequence ID" value="TDR79931.1"/>
    <property type="molecule type" value="Genomic_DNA"/>
</dbReference>
<dbReference type="AlphaFoldDB" id="A0A4R7B5Q4"/>
<evidence type="ECO:0000313" key="12">
    <source>
        <dbReference type="Proteomes" id="UP000295611"/>
    </source>
</evidence>
<keyword evidence="7 10" id="KW-0067">ATP-binding</keyword>
<dbReference type="InterPro" id="IPR027417">
    <property type="entry name" value="P-loop_NTPase"/>
</dbReference>
<evidence type="ECO:0000256" key="6">
    <source>
        <dbReference type="ARBA" id="ARBA00022777"/>
    </source>
</evidence>
<dbReference type="PANTHER" id="PTHR43442">
    <property type="entry name" value="GLUCONOKINASE-RELATED"/>
    <property type="match status" value="1"/>
</dbReference>
<dbReference type="Gene3D" id="3.40.50.300">
    <property type="entry name" value="P-loop containing nucleotide triphosphate hydrolases"/>
    <property type="match status" value="1"/>
</dbReference>
<evidence type="ECO:0000256" key="1">
    <source>
        <dbReference type="ARBA" id="ARBA00004761"/>
    </source>
</evidence>
<dbReference type="InterPro" id="IPR006001">
    <property type="entry name" value="Therm_gnt_kin"/>
</dbReference>
<accession>A0A4R7B5Q4</accession>
<evidence type="ECO:0000256" key="4">
    <source>
        <dbReference type="ARBA" id="ARBA00022679"/>
    </source>
</evidence>